<keyword evidence="4" id="KW-1185">Reference proteome</keyword>
<dbReference type="GO" id="GO:0047931">
    <property type="term" value="F:glucosamine kinase activity"/>
    <property type="evidence" value="ECO:0007669"/>
    <property type="project" value="UniProtKB-EC"/>
</dbReference>
<evidence type="ECO:0000313" key="2">
    <source>
        <dbReference type="EMBL" id="CAH9050516.1"/>
    </source>
</evidence>
<keyword evidence="2" id="KW-0418">Kinase</keyword>
<gene>
    <name evidence="2" type="primary">gspK_1</name>
    <name evidence="3" type="synonym">gspK_2</name>
    <name evidence="2" type="ORF">PSECIP111854_00546</name>
    <name evidence="3" type="ORF">PSECIP111951_02085</name>
</gene>
<evidence type="ECO:0000313" key="3">
    <source>
        <dbReference type="EMBL" id="CAH9059508.1"/>
    </source>
</evidence>
<evidence type="ECO:0000259" key="1">
    <source>
        <dbReference type="Pfam" id="PF01869"/>
    </source>
</evidence>
<feature type="domain" description="ATPase BadF/BadG/BcrA/BcrD type" evidence="1">
    <location>
        <begin position="8"/>
        <end position="270"/>
    </location>
</feature>
<accession>A0A9W4QRW9</accession>
<dbReference type="Pfam" id="PF01869">
    <property type="entry name" value="BcrAD_BadFG"/>
    <property type="match status" value="1"/>
</dbReference>
<evidence type="ECO:0000313" key="5">
    <source>
        <dbReference type="Proteomes" id="UP001152485"/>
    </source>
</evidence>
<evidence type="ECO:0000313" key="4">
    <source>
        <dbReference type="Proteomes" id="UP001152467"/>
    </source>
</evidence>
<organism evidence="2 4">
    <name type="scientific">Pseudoalteromonas holothuriae</name>
    <dbReference type="NCBI Taxonomy" id="2963714"/>
    <lineage>
        <taxon>Bacteria</taxon>
        <taxon>Pseudomonadati</taxon>
        <taxon>Pseudomonadota</taxon>
        <taxon>Gammaproteobacteria</taxon>
        <taxon>Alteromonadales</taxon>
        <taxon>Pseudoalteromonadaceae</taxon>
        <taxon>Pseudoalteromonas</taxon>
    </lineage>
</organism>
<dbReference type="EMBL" id="CAMAPC010000002">
    <property type="protein sequence ID" value="CAH9050516.1"/>
    <property type="molecule type" value="Genomic_DNA"/>
</dbReference>
<dbReference type="EC" id="2.7.1.8" evidence="2"/>
<dbReference type="Proteomes" id="UP001152485">
    <property type="component" value="Unassembled WGS sequence"/>
</dbReference>
<dbReference type="Proteomes" id="UP001152467">
    <property type="component" value="Unassembled WGS sequence"/>
</dbReference>
<comment type="caution">
    <text evidence="2">The sequence shown here is derived from an EMBL/GenBank/DDBJ whole genome shotgun (WGS) entry which is preliminary data.</text>
</comment>
<dbReference type="Gene3D" id="3.30.420.40">
    <property type="match status" value="2"/>
</dbReference>
<dbReference type="EMBL" id="CAMAPD010000009">
    <property type="protein sequence ID" value="CAH9059508.1"/>
    <property type="molecule type" value="Genomic_DNA"/>
</dbReference>
<name>A0A9W4QRW9_9GAMM</name>
<protein>
    <submittedName>
        <fullName evidence="2">Glucosamine kinase GspK</fullName>
        <ecNumber evidence="2">2.7.1.8</ecNumber>
    </submittedName>
</protein>
<proteinExistence type="predicted"/>
<dbReference type="PANTHER" id="PTHR43190:SF3">
    <property type="entry name" value="N-ACETYL-D-GLUCOSAMINE KINASE"/>
    <property type="match status" value="1"/>
</dbReference>
<dbReference type="SUPFAM" id="SSF53067">
    <property type="entry name" value="Actin-like ATPase domain"/>
    <property type="match status" value="2"/>
</dbReference>
<sequence length="290" mass="30859">MTENTLFLGIDGGGTKCKVRLENGNGQQLAEATSGPANIATSTTQAQSSILNATMTALTNAQLPTNALANLHVYAGFAGANIHNAIATMAQWQHPFADFTFTTDIHIACAGAHQGQDGGVIILGTGFCAGLLKNGQCNEFGGYGLLLSDGASGGWIGLNLVKTAIEVLDKLSPTSTLIEAFLNQVKCQHTEQLVALTLHAPPCYFAQFARLVFTYPNDPYAKHILSSAAHFVERYIKQLQDLGVDKVALIGGVAVPIRSWIHRNYQSSLVTPAMTPEAAAAQLARRQFFT</sequence>
<dbReference type="CDD" id="cd24082">
    <property type="entry name" value="ASKHA_NBD_GspK-like"/>
    <property type="match status" value="1"/>
</dbReference>
<keyword evidence="2" id="KW-0808">Transferase</keyword>
<dbReference type="RefSeq" id="WP_261593257.1">
    <property type="nucleotide sequence ID" value="NZ_CAMAPC010000002.1"/>
</dbReference>
<dbReference type="AlphaFoldDB" id="A0A9W4QRW9"/>
<dbReference type="PANTHER" id="PTHR43190">
    <property type="entry name" value="N-ACETYL-D-GLUCOSAMINE KINASE"/>
    <property type="match status" value="1"/>
</dbReference>
<dbReference type="InterPro" id="IPR052519">
    <property type="entry name" value="Euk-type_GlcNAc_Kinase"/>
</dbReference>
<dbReference type="InterPro" id="IPR043129">
    <property type="entry name" value="ATPase_NBD"/>
</dbReference>
<dbReference type="InterPro" id="IPR002731">
    <property type="entry name" value="ATPase_BadF"/>
</dbReference>
<reference evidence="2 5" key="1">
    <citation type="submission" date="2022-07" db="EMBL/GenBank/DDBJ databases">
        <authorList>
            <person name="Criscuolo A."/>
        </authorList>
    </citation>
    <scope>NUCLEOTIDE SEQUENCE</scope>
    <source>
        <strain evidence="5">CIP 111951</strain>
        <strain evidence="2">CIP111854</strain>
        <strain evidence="3">CIP111951</strain>
    </source>
</reference>